<sequence length="40" mass="4559">MIAPVNNLGSSNWTRNFTRLKSAFSTPCGLTLSYKIRLYH</sequence>
<name>A0A8S5RPH7_9VIRU</name>
<organism evidence="1">
    <name type="scientific">virus sp. ctrcb4</name>
    <dbReference type="NCBI Taxonomy" id="2825824"/>
    <lineage>
        <taxon>Viruses</taxon>
    </lineage>
</organism>
<accession>A0A8S5RPH7</accession>
<reference evidence="1" key="1">
    <citation type="journal article" date="2021" name="Proc. Natl. Acad. Sci. U.S.A.">
        <title>A Catalog of Tens of Thousands of Viruses from Human Metagenomes Reveals Hidden Associations with Chronic Diseases.</title>
        <authorList>
            <person name="Tisza M.J."/>
            <person name="Buck C.B."/>
        </authorList>
    </citation>
    <scope>NUCLEOTIDE SEQUENCE</scope>
    <source>
        <strain evidence="1">Ctrcb4</strain>
    </source>
</reference>
<evidence type="ECO:0000313" key="1">
    <source>
        <dbReference type="EMBL" id="DAE33083.1"/>
    </source>
</evidence>
<proteinExistence type="predicted"/>
<protein>
    <submittedName>
        <fullName evidence="1">Uncharacterized protein</fullName>
    </submittedName>
</protein>
<dbReference type="EMBL" id="BK059132">
    <property type="protein sequence ID" value="DAE33083.1"/>
    <property type="molecule type" value="Genomic_DNA"/>
</dbReference>